<keyword evidence="1" id="KW-1133">Transmembrane helix</keyword>
<dbReference type="RefSeq" id="WP_212532885.1">
    <property type="nucleotide sequence ID" value="NZ_JAGSOG010000289.1"/>
</dbReference>
<keyword evidence="1" id="KW-0812">Transmembrane</keyword>
<comment type="caution">
    <text evidence="2">The sequence shown here is derived from an EMBL/GenBank/DDBJ whole genome shotgun (WGS) entry which is preliminary data.</text>
</comment>
<reference evidence="2" key="1">
    <citation type="submission" date="2021-04" db="EMBL/GenBank/DDBJ databases">
        <title>Genome based classification of Actinospica acidithermotolerans sp. nov., an actinobacterium isolated from an Indonesian hot spring.</title>
        <authorList>
            <person name="Kusuma A.B."/>
            <person name="Putra K.E."/>
            <person name="Nafisah S."/>
            <person name="Loh J."/>
            <person name="Nouioui I."/>
            <person name="Goodfellow M."/>
        </authorList>
    </citation>
    <scope>NUCLEOTIDE SEQUENCE</scope>
    <source>
        <strain evidence="2">CSCA 57</strain>
    </source>
</reference>
<keyword evidence="1" id="KW-0472">Membrane</keyword>
<accession>A0A941EXW2</accession>
<name>A0A941EXW2_9ACTN</name>
<dbReference type="AlphaFoldDB" id="A0A941EXW2"/>
<evidence type="ECO:0000256" key="1">
    <source>
        <dbReference type="SAM" id="Phobius"/>
    </source>
</evidence>
<feature type="transmembrane region" description="Helical" evidence="1">
    <location>
        <begin position="50"/>
        <end position="71"/>
    </location>
</feature>
<sequence>MIEEFEQHEGGAADAALISLVGSAFDEGRRGREAPDVLARGRTLRRRKRAVPALGALGVVAVSASLALALIGQNGAGALPQAGSTHSLTSQGTSVNVDNAAFSVHTDAKTGKVMVTFWQLGDQSELEQILAKAGVRTVFHSTTVTLPPGTIDVGPHLPGLCTWLGATELDTSSVLTRPTSASDNSFTIDPSKMPSGSVLAFKFEHLVDRTGKSYGTYIGPELLSNQPTGCASSSK</sequence>
<organism evidence="2 3">
    <name type="scientific">Actinospica durhamensis</name>
    <dbReference type="NCBI Taxonomy" id="1508375"/>
    <lineage>
        <taxon>Bacteria</taxon>
        <taxon>Bacillati</taxon>
        <taxon>Actinomycetota</taxon>
        <taxon>Actinomycetes</taxon>
        <taxon>Catenulisporales</taxon>
        <taxon>Actinospicaceae</taxon>
        <taxon>Actinospica</taxon>
    </lineage>
</organism>
<gene>
    <name evidence="2" type="ORF">KDL01_34490</name>
</gene>
<proteinExistence type="predicted"/>
<evidence type="ECO:0000313" key="3">
    <source>
        <dbReference type="Proteomes" id="UP000675781"/>
    </source>
</evidence>
<dbReference type="Proteomes" id="UP000675781">
    <property type="component" value="Unassembled WGS sequence"/>
</dbReference>
<evidence type="ECO:0000313" key="2">
    <source>
        <dbReference type="EMBL" id="MBR7838428.1"/>
    </source>
</evidence>
<keyword evidence="3" id="KW-1185">Reference proteome</keyword>
<dbReference type="EMBL" id="JAGSOG010000289">
    <property type="protein sequence ID" value="MBR7838428.1"/>
    <property type="molecule type" value="Genomic_DNA"/>
</dbReference>
<protein>
    <submittedName>
        <fullName evidence="2">Uncharacterized protein</fullName>
    </submittedName>
</protein>